<gene>
    <name evidence="1" type="ORF">BG454_14820</name>
</gene>
<evidence type="ECO:0000313" key="1">
    <source>
        <dbReference type="EMBL" id="ATX66937.1"/>
    </source>
</evidence>
<sequence>MVGYLANWKKDAGAKAGPALWARQSAGTLIRWMIRSPNMSRVIGAMMQRVHRARATLQRRARAPRTML</sequence>
<evidence type="ECO:0000313" key="2">
    <source>
        <dbReference type="Proteomes" id="UP000228948"/>
    </source>
</evidence>
<dbReference type="EMBL" id="CP024899">
    <property type="protein sequence ID" value="ATX66937.1"/>
    <property type="molecule type" value="Genomic_DNA"/>
</dbReference>
<dbReference type="Proteomes" id="UP000228948">
    <property type="component" value="Chromosome"/>
</dbReference>
<protein>
    <submittedName>
        <fullName evidence="1">Uncharacterized protein</fullName>
    </submittedName>
</protein>
<accession>A0A2K8KBX4</accession>
<keyword evidence="2" id="KW-1185">Reference proteome</keyword>
<reference evidence="1 2" key="1">
    <citation type="submission" date="2017-11" db="EMBL/GenBank/DDBJ databases">
        <title>Revised Sequence and Annotation of the Rhodobaca barguzinensis strain alga05 Genome.</title>
        <authorList>
            <person name="Kopejtka K."/>
            <person name="Tomasch J.M."/>
            <person name="Bunk B."/>
            <person name="Koblizek M."/>
        </authorList>
    </citation>
    <scope>NUCLEOTIDE SEQUENCE [LARGE SCALE GENOMIC DNA]</scope>
    <source>
        <strain evidence="2">alga05</strain>
    </source>
</reference>
<proteinExistence type="predicted"/>
<dbReference type="AlphaFoldDB" id="A0A2K8KBX4"/>
<name>A0A2K8KBX4_9RHOB</name>
<dbReference type="KEGG" id="rbg:BG454_14820"/>
<organism evidence="1 2">
    <name type="scientific">Roseinatronobacter bogoriensis subsp. barguzinensis</name>
    <dbReference type="NCBI Taxonomy" id="441209"/>
    <lineage>
        <taxon>Bacteria</taxon>
        <taxon>Pseudomonadati</taxon>
        <taxon>Pseudomonadota</taxon>
        <taxon>Alphaproteobacteria</taxon>
        <taxon>Rhodobacterales</taxon>
        <taxon>Paracoccaceae</taxon>
        <taxon>Roseinatronobacter</taxon>
    </lineage>
</organism>